<dbReference type="AlphaFoldDB" id="A0A6N4XQR0"/>
<evidence type="ECO:0000313" key="1">
    <source>
        <dbReference type="EMBL" id="CAA7386102.1"/>
    </source>
</evidence>
<proteinExistence type="predicted"/>
<name>A0A6N4XQR0_9FLAO</name>
<keyword evidence="2" id="KW-1185">Reference proteome</keyword>
<gene>
    <name evidence="1" type="ORF">CHRY9393_00393</name>
</gene>
<dbReference type="Proteomes" id="UP000445309">
    <property type="component" value="Unassembled WGS sequence"/>
</dbReference>
<organism evidence="1 2">
    <name type="scientific">Chryseobacterium fistulae</name>
    <dbReference type="NCBI Taxonomy" id="2675058"/>
    <lineage>
        <taxon>Bacteria</taxon>
        <taxon>Pseudomonadati</taxon>
        <taxon>Bacteroidota</taxon>
        <taxon>Flavobacteriia</taxon>
        <taxon>Flavobacteriales</taxon>
        <taxon>Weeksellaceae</taxon>
        <taxon>Chryseobacterium group</taxon>
        <taxon>Chryseobacterium</taxon>
    </lineage>
</organism>
<evidence type="ECO:0000313" key="2">
    <source>
        <dbReference type="Proteomes" id="UP000445309"/>
    </source>
</evidence>
<accession>A0A6N4XQR0</accession>
<reference evidence="1 2" key="1">
    <citation type="submission" date="2020-01" db="EMBL/GenBank/DDBJ databases">
        <authorList>
            <person name="Rodrigo-Torres L."/>
            <person name="Arahal R. D."/>
            <person name="Lucena T."/>
        </authorList>
    </citation>
    <scope>NUCLEOTIDE SEQUENCE [LARGE SCALE GENOMIC DNA]</scope>
    <source>
        <strain evidence="1 2">CECT 9393</strain>
    </source>
</reference>
<sequence>MIKNLPVITADFSLNLKKVFHQKTVFLQIHLKGYNNDRKDRRTTC</sequence>
<dbReference type="EMBL" id="CACVBY010000005">
    <property type="protein sequence ID" value="CAA7386102.1"/>
    <property type="molecule type" value="Genomic_DNA"/>
</dbReference>
<protein>
    <submittedName>
        <fullName evidence="1">Uncharacterized protein</fullName>
    </submittedName>
</protein>